<sequence>MSSPYLSQINVYPAKSVAGISMSSSWVEKQGLAFDRRFMIAQPDGQMVTARKHPQLVLVKSSLLSNGVVFSAPNMPSLTVLYSDLSMDEVETTVWHDQFVAYHTTDAANAWFSQILGKPATLIYCGEQSNRVRDKFGHNVSFADGYPVLVISQASLDELNRRSPETHSMDQFRTNLVVAGGAPFDEDSWKRIRIGEVEFEALKPCERCVLTTVDVEQGKLRKNLEPLKTLSQFRANEAGGVFFGQNLVARNEGMIQAGDVVEVLEYKDREVYADNSPQRFKLTCVEREEIARDFITYWLEPAPGITLPNYQPGQHLPIEIDDQGKKIARRYTLSSSPSRPGRLAISVKRLDGGVMSNWLSTHLQVGAQLEAQTPDGSFHLNTQSQSPLLLLSAGSGVTPMLSMLRYLADHQQIDDVVFYHQCRSVEDIPCLDEIEALQSQHSGLQVIICLTQAPNDWSGLKGRLSLSHIKQIPDLASRQVFVCGPDGFMTKAKNLMLKKGLPEANYHQEAFGAARGTPKPYKALTLTVNGQTFNGDNQSTLLEQAEDAGIAIANSCRAGLCGACRVQVKSGAVDQTDVPALQSAPQGSAFACCCIPVSDLDVSID</sequence>
<dbReference type="PROSITE" id="PS00197">
    <property type="entry name" value="2FE2S_FER_1"/>
    <property type="match status" value="1"/>
</dbReference>
<dbReference type="RefSeq" id="WP_093279062.1">
    <property type="nucleotide sequence ID" value="NZ_FNDD01000037.1"/>
</dbReference>
<keyword evidence="6" id="KW-0274">FAD</keyword>
<proteinExistence type="inferred from homology"/>
<dbReference type="SUPFAM" id="SSF54292">
    <property type="entry name" value="2Fe-2S ferredoxin-like"/>
    <property type="match status" value="1"/>
</dbReference>
<evidence type="ECO:0000313" key="15">
    <source>
        <dbReference type="Proteomes" id="UP000198854"/>
    </source>
</evidence>
<dbReference type="AlphaFoldDB" id="A0A1G8GH34"/>
<keyword evidence="8" id="KW-0408">Iron</keyword>
<dbReference type="InterPro" id="IPR008333">
    <property type="entry name" value="Cbr1-like_FAD-bd_dom"/>
</dbReference>
<keyword evidence="3" id="KW-0812">Transmembrane</keyword>
<dbReference type="InterPro" id="IPR001041">
    <property type="entry name" value="2Fe-2S_ferredoxin-type"/>
</dbReference>
<evidence type="ECO:0008006" key="16">
    <source>
        <dbReference type="Google" id="ProtNLM"/>
    </source>
</evidence>
<accession>A0A1G8GH34</accession>
<reference evidence="14 15" key="1">
    <citation type="submission" date="2016-10" db="EMBL/GenBank/DDBJ databases">
        <authorList>
            <person name="de Groot N.N."/>
        </authorList>
    </citation>
    <scope>NUCLEOTIDE SEQUENCE [LARGE SCALE GENOMIC DNA]</scope>
    <source>
        <strain evidence="14 15">CGMCC 1.10228</strain>
    </source>
</reference>
<dbReference type="InterPro" id="IPR001433">
    <property type="entry name" value="OxRdtase_FAD/NAD-bd"/>
</dbReference>
<dbReference type="OrthoDB" id="581532at2"/>
<dbReference type="Pfam" id="PF00175">
    <property type="entry name" value="NAD_binding_1"/>
    <property type="match status" value="1"/>
</dbReference>
<dbReference type="Gene3D" id="3.40.50.80">
    <property type="entry name" value="Nucleotide-binding domain of ferredoxin-NADP reductase (FNR) module"/>
    <property type="match status" value="1"/>
</dbReference>
<name>A0A1G8GH34_9VIBR</name>
<dbReference type="InterPro" id="IPR011037">
    <property type="entry name" value="Pyrv_Knase-like_insert_dom_sf"/>
</dbReference>
<dbReference type="Pfam" id="PF00111">
    <property type="entry name" value="Fer2"/>
    <property type="match status" value="1"/>
</dbReference>
<keyword evidence="9" id="KW-0411">Iron-sulfur</keyword>
<evidence type="ECO:0000256" key="1">
    <source>
        <dbReference type="ARBA" id="ARBA00001974"/>
    </source>
</evidence>
<dbReference type="PROSITE" id="PS51340">
    <property type="entry name" value="MOSC"/>
    <property type="match status" value="1"/>
</dbReference>
<evidence type="ECO:0000256" key="7">
    <source>
        <dbReference type="ARBA" id="ARBA00023002"/>
    </source>
</evidence>
<dbReference type="SUPFAM" id="SSF50800">
    <property type="entry name" value="PK beta-barrel domain-like"/>
    <property type="match status" value="1"/>
</dbReference>
<evidence type="ECO:0000256" key="3">
    <source>
        <dbReference type="ARBA" id="ARBA00022692"/>
    </source>
</evidence>
<dbReference type="InterPro" id="IPR017927">
    <property type="entry name" value="FAD-bd_FR_type"/>
</dbReference>
<evidence type="ECO:0000256" key="4">
    <source>
        <dbReference type="ARBA" id="ARBA00022714"/>
    </source>
</evidence>
<dbReference type="CDD" id="cd06215">
    <property type="entry name" value="FNR_iron_sulfur_binding_1"/>
    <property type="match status" value="1"/>
</dbReference>
<evidence type="ECO:0000256" key="6">
    <source>
        <dbReference type="ARBA" id="ARBA00022827"/>
    </source>
</evidence>
<dbReference type="STRING" id="861298.SAMN04488136_13729"/>
<dbReference type="GO" id="GO:0030170">
    <property type="term" value="F:pyridoxal phosphate binding"/>
    <property type="evidence" value="ECO:0007669"/>
    <property type="project" value="InterPro"/>
</dbReference>
<dbReference type="InterPro" id="IPR012675">
    <property type="entry name" value="Beta-grasp_dom_sf"/>
</dbReference>
<dbReference type="SUPFAM" id="SSF141673">
    <property type="entry name" value="MOSC N-terminal domain-like"/>
    <property type="match status" value="1"/>
</dbReference>
<gene>
    <name evidence="14" type="ORF">SAMN04488136_13729</name>
</gene>
<evidence type="ECO:0000259" key="13">
    <source>
        <dbReference type="PROSITE" id="PS51384"/>
    </source>
</evidence>
<dbReference type="Gene3D" id="2.40.30.10">
    <property type="entry name" value="Translation factors"/>
    <property type="match status" value="1"/>
</dbReference>
<keyword evidence="3" id="KW-0472">Membrane</keyword>
<dbReference type="InterPro" id="IPR017938">
    <property type="entry name" value="Riboflavin_synthase-like_b-brl"/>
</dbReference>
<dbReference type="InterPro" id="IPR036010">
    <property type="entry name" value="2Fe-2S_ferredoxin-like_sf"/>
</dbReference>
<keyword evidence="7" id="KW-0560">Oxidoreductase</keyword>
<dbReference type="InterPro" id="IPR005303">
    <property type="entry name" value="MOCOS_middle"/>
</dbReference>
<dbReference type="PRINTS" id="PR00410">
    <property type="entry name" value="PHEHYDRXLASE"/>
</dbReference>
<evidence type="ECO:0000256" key="5">
    <source>
        <dbReference type="ARBA" id="ARBA00022723"/>
    </source>
</evidence>
<dbReference type="InterPro" id="IPR005302">
    <property type="entry name" value="MoCF_Sase_C"/>
</dbReference>
<comment type="cofactor">
    <cofactor evidence="1">
        <name>FAD</name>
        <dbReference type="ChEBI" id="CHEBI:57692"/>
    </cofactor>
</comment>
<evidence type="ECO:0000259" key="11">
    <source>
        <dbReference type="PROSITE" id="PS51085"/>
    </source>
</evidence>
<feature type="domain" description="FAD-binding FR-type" evidence="13">
    <location>
        <begin position="277"/>
        <end position="381"/>
    </location>
</feature>
<dbReference type="Pfam" id="PF03476">
    <property type="entry name" value="MOSC_N"/>
    <property type="match status" value="1"/>
</dbReference>
<dbReference type="PROSITE" id="PS51085">
    <property type="entry name" value="2FE2S_FER_2"/>
    <property type="match status" value="1"/>
</dbReference>
<evidence type="ECO:0000256" key="9">
    <source>
        <dbReference type="ARBA" id="ARBA00023014"/>
    </source>
</evidence>
<dbReference type="InterPro" id="IPR050415">
    <property type="entry name" value="MRET"/>
</dbReference>
<keyword evidence="15" id="KW-1185">Reference proteome</keyword>
<dbReference type="SUPFAM" id="SSF52343">
    <property type="entry name" value="Ferredoxin reductase-like, C-terminal NADP-linked domain"/>
    <property type="match status" value="1"/>
</dbReference>
<dbReference type="GO" id="GO:0016491">
    <property type="term" value="F:oxidoreductase activity"/>
    <property type="evidence" value="ECO:0007669"/>
    <property type="project" value="UniProtKB-KW"/>
</dbReference>
<dbReference type="PANTHER" id="PTHR47354:SF6">
    <property type="entry name" value="NADH OXIDOREDUCTASE HCR"/>
    <property type="match status" value="1"/>
</dbReference>
<evidence type="ECO:0000313" key="14">
    <source>
        <dbReference type="EMBL" id="SDH93693.1"/>
    </source>
</evidence>
<feature type="domain" description="2Fe-2S ferredoxin-type" evidence="11">
    <location>
        <begin position="522"/>
        <end position="605"/>
    </location>
</feature>
<organism evidence="14 15">
    <name type="scientific">Vibrio xiamenensis</name>
    <dbReference type="NCBI Taxonomy" id="861298"/>
    <lineage>
        <taxon>Bacteria</taxon>
        <taxon>Pseudomonadati</taxon>
        <taxon>Pseudomonadota</taxon>
        <taxon>Gammaproteobacteria</taxon>
        <taxon>Vibrionales</taxon>
        <taxon>Vibrionaceae</taxon>
        <taxon>Vibrio</taxon>
    </lineage>
</organism>
<evidence type="ECO:0000256" key="2">
    <source>
        <dbReference type="ARBA" id="ARBA00022630"/>
    </source>
</evidence>
<evidence type="ECO:0000256" key="8">
    <source>
        <dbReference type="ARBA" id="ARBA00023004"/>
    </source>
</evidence>
<dbReference type="InterPro" id="IPR006058">
    <property type="entry name" value="2Fe2S_fd_BS"/>
</dbReference>
<keyword evidence="5" id="KW-0479">Metal-binding</keyword>
<dbReference type="Pfam" id="PF00970">
    <property type="entry name" value="FAD_binding_6"/>
    <property type="match status" value="1"/>
</dbReference>
<keyword evidence="4" id="KW-0001">2Fe-2S</keyword>
<dbReference type="GO" id="GO:0051537">
    <property type="term" value="F:2 iron, 2 sulfur cluster binding"/>
    <property type="evidence" value="ECO:0007669"/>
    <property type="project" value="UniProtKB-KW"/>
</dbReference>
<dbReference type="PROSITE" id="PS51384">
    <property type="entry name" value="FAD_FR"/>
    <property type="match status" value="1"/>
</dbReference>
<protein>
    <recommendedName>
        <fullName evidence="16">Ferredoxin-NADP reductase</fullName>
    </recommendedName>
</protein>
<dbReference type="PANTHER" id="PTHR47354">
    <property type="entry name" value="NADH OXIDOREDUCTASE HCR"/>
    <property type="match status" value="1"/>
</dbReference>
<dbReference type="Pfam" id="PF03473">
    <property type="entry name" value="MOSC"/>
    <property type="match status" value="1"/>
</dbReference>
<dbReference type="Proteomes" id="UP000198854">
    <property type="component" value="Unassembled WGS sequence"/>
</dbReference>
<feature type="domain" description="MOSC" evidence="12">
    <location>
        <begin position="117"/>
        <end position="264"/>
    </location>
</feature>
<evidence type="ECO:0000259" key="12">
    <source>
        <dbReference type="PROSITE" id="PS51340"/>
    </source>
</evidence>
<dbReference type="EMBL" id="FNDD01000037">
    <property type="protein sequence ID" value="SDH93693.1"/>
    <property type="molecule type" value="Genomic_DNA"/>
</dbReference>
<comment type="similarity">
    <text evidence="10">In the N-terminal section; belongs to the FAD-binding oxidoreductase type 6 family.</text>
</comment>
<dbReference type="SUPFAM" id="SSF63380">
    <property type="entry name" value="Riboflavin synthase domain-like"/>
    <property type="match status" value="1"/>
</dbReference>
<evidence type="ECO:0000256" key="10">
    <source>
        <dbReference type="ARBA" id="ARBA00061434"/>
    </source>
</evidence>
<keyword evidence="2" id="KW-0285">Flavoprotein</keyword>
<dbReference type="InterPro" id="IPR039261">
    <property type="entry name" value="FNR_nucleotide-bd"/>
</dbReference>
<dbReference type="GO" id="GO:0030151">
    <property type="term" value="F:molybdenum ion binding"/>
    <property type="evidence" value="ECO:0007669"/>
    <property type="project" value="InterPro"/>
</dbReference>
<dbReference type="Gene3D" id="3.10.20.30">
    <property type="match status" value="1"/>
</dbReference>
<dbReference type="CDD" id="cd00207">
    <property type="entry name" value="fer2"/>
    <property type="match status" value="1"/>
</dbReference>